<protein>
    <submittedName>
        <fullName evidence="1">Uncharacterized protein</fullName>
    </submittedName>
</protein>
<accession>A0ABY7AA12</accession>
<dbReference type="RefSeq" id="WP_268114260.1">
    <property type="nucleotide sequence ID" value="NZ_CP113524.1"/>
</dbReference>
<sequence>MEGGSVANGAPVLFNTVLNDQSLNISYNPATGVATIVAEGNYFVTWWIATDGAGPSTFVDFTLQINGSGGVSASSPIVTGQLNGSALVTVGAIPATLQLVNTTGQTVFYATTPVVANIVILEVAAP</sequence>
<evidence type="ECO:0000313" key="1">
    <source>
        <dbReference type="EMBL" id="WAJ22362.1"/>
    </source>
</evidence>
<dbReference type="EMBL" id="CP113524">
    <property type="protein sequence ID" value="WAJ22362.1"/>
    <property type="molecule type" value="Genomic_DNA"/>
</dbReference>
<proteinExistence type="predicted"/>
<dbReference type="Proteomes" id="UP001163115">
    <property type="component" value="Chromosome"/>
</dbReference>
<organism evidence="1 2">
    <name type="scientific">Lacrimispora xylanolytica</name>
    <dbReference type="NCBI Taxonomy" id="29375"/>
    <lineage>
        <taxon>Bacteria</taxon>
        <taxon>Bacillati</taxon>
        <taxon>Bacillota</taxon>
        <taxon>Clostridia</taxon>
        <taxon>Lachnospirales</taxon>
        <taxon>Lachnospiraceae</taxon>
        <taxon>Lacrimispora</taxon>
    </lineage>
</organism>
<name>A0ABY7AA12_9FIRM</name>
<dbReference type="InterPro" id="IPR008983">
    <property type="entry name" value="Tumour_necrosis_fac-like_dom"/>
</dbReference>
<dbReference type="Gene3D" id="2.60.120.40">
    <property type="match status" value="1"/>
</dbReference>
<evidence type="ECO:0000313" key="2">
    <source>
        <dbReference type="Proteomes" id="UP001163115"/>
    </source>
</evidence>
<gene>
    <name evidence="1" type="ORF">OW255_12325</name>
</gene>
<keyword evidence="2" id="KW-1185">Reference proteome</keyword>
<reference evidence="1" key="1">
    <citation type="submission" date="2022-11" db="EMBL/GenBank/DDBJ databases">
        <title>Lacrimispora xylanolytica sy1, complete genome.</title>
        <authorList>
            <person name="Choi S."/>
        </authorList>
    </citation>
    <scope>NUCLEOTIDE SEQUENCE</scope>
    <source>
        <strain evidence="1">Sy1</strain>
    </source>
</reference>